<proteinExistence type="inferred from homology"/>
<keyword evidence="3" id="KW-0689">Ribosomal protein</keyword>
<name>A0A6G1CHY6_9ORYZ</name>
<reference evidence="5 6" key="1">
    <citation type="submission" date="2019-11" db="EMBL/GenBank/DDBJ databases">
        <title>Whole genome sequence of Oryza granulata.</title>
        <authorList>
            <person name="Li W."/>
        </authorList>
    </citation>
    <scope>NUCLEOTIDE SEQUENCE [LARGE SCALE GENOMIC DNA]</scope>
    <source>
        <strain evidence="6">cv. Menghai</strain>
        <tissue evidence="5">Leaf</tissue>
    </source>
</reference>
<dbReference type="GO" id="GO:1990904">
    <property type="term" value="C:ribonucleoprotein complex"/>
    <property type="evidence" value="ECO:0007669"/>
    <property type="project" value="UniProtKB-KW"/>
</dbReference>
<comment type="similarity">
    <text evidence="1">Belongs to the eukaryotic ribosomal protein P1/P2 family.</text>
</comment>
<dbReference type="Proteomes" id="UP000479710">
    <property type="component" value="Unassembled WGS sequence"/>
</dbReference>
<evidence type="ECO:0000256" key="3">
    <source>
        <dbReference type="ARBA" id="ARBA00022980"/>
    </source>
</evidence>
<dbReference type="EMBL" id="SPHZ02000009">
    <property type="protein sequence ID" value="KAF0899384.1"/>
    <property type="molecule type" value="Genomic_DNA"/>
</dbReference>
<evidence type="ECO:0000313" key="5">
    <source>
        <dbReference type="EMBL" id="KAF0899384.1"/>
    </source>
</evidence>
<comment type="subunit">
    <text evidence="2">P1 and P2 exist as dimers at the large ribosomal subunit.</text>
</comment>
<dbReference type="AlphaFoldDB" id="A0A6G1CHY6"/>
<evidence type="ECO:0000313" key="6">
    <source>
        <dbReference type="Proteomes" id="UP000479710"/>
    </source>
</evidence>
<sequence length="75" mass="7943">MPLDTDVFCASPGHNAPQQLYALASGHQRVSFRAGERHALLIAAYLLAVLGGNTLPSANDVKNILESASYPFFAG</sequence>
<gene>
    <name evidence="5" type="ORF">E2562_018253</name>
</gene>
<accession>A0A6G1CHY6</accession>
<comment type="caution">
    <text evidence="5">The sequence shown here is derived from an EMBL/GenBank/DDBJ whole genome shotgun (WGS) entry which is preliminary data.</text>
</comment>
<evidence type="ECO:0000256" key="4">
    <source>
        <dbReference type="ARBA" id="ARBA00023274"/>
    </source>
</evidence>
<organism evidence="5 6">
    <name type="scientific">Oryza meyeriana var. granulata</name>
    <dbReference type="NCBI Taxonomy" id="110450"/>
    <lineage>
        <taxon>Eukaryota</taxon>
        <taxon>Viridiplantae</taxon>
        <taxon>Streptophyta</taxon>
        <taxon>Embryophyta</taxon>
        <taxon>Tracheophyta</taxon>
        <taxon>Spermatophyta</taxon>
        <taxon>Magnoliopsida</taxon>
        <taxon>Liliopsida</taxon>
        <taxon>Poales</taxon>
        <taxon>Poaceae</taxon>
        <taxon>BOP clade</taxon>
        <taxon>Oryzoideae</taxon>
        <taxon>Oryzeae</taxon>
        <taxon>Oryzinae</taxon>
        <taxon>Oryza</taxon>
        <taxon>Oryza meyeriana</taxon>
    </lineage>
</organism>
<dbReference type="Gene3D" id="1.10.10.1410">
    <property type="match status" value="1"/>
</dbReference>
<keyword evidence="4" id="KW-0687">Ribonucleoprotein</keyword>
<evidence type="ECO:0000256" key="1">
    <source>
        <dbReference type="ARBA" id="ARBA00005436"/>
    </source>
</evidence>
<dbReference type="GO" id="GO:0005840">
    <property type="term" value="C:ribosome"/>
    <property type="evidence" value="ECO:0007669"/>
    <property type="project" value="UniProtKB-KW"/>
</dbReference>
<evidence type="ECO:0000256" key="2">
    <source>
        <dbReference type="ARBA" id="ARBA00011266"/>
    </source>
</evidence>
<dbReference type="InterPro" id="IPR038716">
    <property type="entry name" value="P1/P2_N_sf"/>
</dbReference>
<protein>
    <submittedName>
        <fullName evidence="5">Uncharacterized protein</fullName>
    </submittedName>
</protein>
<keyword evidence="6" id="KW-1185">Reference proteome</keyword>